<keyword evidence="2" id="KW-1185">Reference proteome</keyword>
<gene>
    <name evidence="1" type="ORF">KIH74_23895</name>
</gene>
<dbReference type="RefSeq" id="WP_214158365.1">
    <property type="nucleotide sequence ID" value="NZ_JAHBAY010000010.1"/>
</dbReference>
<organism evidence="1 2">
    <name type="scientific">Kineosporia corallincola</name>
    <dbReference type="NCBI Taxonomy" id="2835133"/>
    <lineage>
        <taxon>Bacteria</taxon>
        <taxon>Bacillati</taxon>
        <taxon>Actinomycetota</taxon>
        <taxon>Actinomycetes</taxon>
        <taxon>Kineosporiales</taxon>
        <taxon>Kineosporiaceae</taxon>
        <taxon>Kineosporia</taxon>
    </lineage>
</organism>
<name>A0ABS5TLM5_9ACTN</name>
<reference evidence="1 2" key="1">
    <citation type="submission" date="2021-05" db="EMBL/GenBank/DDBJ databases">
        <title>Kineosporia and Streptomyces sp. nov. two new marine actinobacteria isolated from Coral.</title>
        <authorList>
            <person name="Buangrab K."/>
            <person name="Sutthacheep M."/>
            <person name="Yeemin T."/>
            <person name="Harunari E."/>
            <person name="Igarashi Y."/>
            <person name="Kanchanasin P."/>
            <person name="Tanasupawat S."/>
            <person name="Phongsopitanun W."/>
        </authorList>
    </citation>
    <scope>NUCLEOTIDE SEQUENCE [LARGE SCALE GENOMIC DNA]</scope>
    <source>
        <strain evidence="1 2">J2-2</strain>
    </source>
</reference>
<dbReference type="Proteomes" id="UP001197247">
    <property type="component" value="Unassembled WGS sequence"/>
</dbReference>
<accession>A0ABS5TLM5</accession>
<sequence length="99" mass="10845">MTQTSTASTTHTLEMDQVAALNEHLTRRRHAPLTAGELRVDGVPGQAVLQRVSASGPPCFPWVFGHFSVSGDQEVSAELHTGSLERLSDSFHLHQRWGL</sequence>
<evidence type="ECO:0000313" key="1">
    <source>
        <dbReference type="EMBL" id="MBT0772006.1"/>
    </source>
</evidence>
<dbReference type="EMBL" id="JAHBAY010000010">
    <property type="protein sequence ID" value="MBT0772006.1"/>
    <property type="molecule type" value="Genomic_DNA"/>
</dbReference>
<protein>
    <submittedName>
        <fullName evidence="1">Uncharacterized protein</fullName>
    </submittedName>
</protein>
<proteinExistence type="predicted"/>
<evidence type="ECO:0000313" key="2">
    <source>
        <dbReference type="Proteomes" id="UP001197247"/>
    </source>
</evidence>
<comment type="caution">
    <text evidence="1">The sequence shown here is derived from an EMBL/GenBank/DDBJ whole genome shotgun (WGS) entry which is preliminary data.</text>
</comment>